<evidence type="ECO:0000256" key="2">
    <source>
        <dbReference type="ARBA" id="ARBA00022908"/>
    </source>
</evidence>
<dbReference type="Gene3D" id="1.10.443.10">
    <property type="entry name" value="Intergrase catalytic core"/>
    <property type="match status" value="1"/>
</dbReference>
<dbReference type="InterPro" id="IPR002104">
    <property type="entry name" value="Integrase_catalytic"/>
</dbReference>
<name>A0ABX7MBN8_9RHOO</name>
<dbReference type="Pfam" id="PF13495">
    <property type="entry name" value="Phage_int_SAM_4"/>
    <property type="match status" value="1"/>
</dbReference>
<reference evidence="8 9" key="1">
    <citation type="submission" date="2021-02" db="EMBL/GenBank/DDBJ databases">
        <title>Niveibacterium changnyeongensis HC41.</title>
        <authorList>
            <person name="Kang M."/>
        </authorList>
    </citation>
    <scope>NUCLEOTIDE SEQUENCE [LARGE SCALE GENOMIC DNA]</scope>
    <source>
        <strain evidence="8 9">HC41</strain>
    </source>
</reference>
<organism evidence="8 9">
    <name type="scientific">Niveibacterium microcysteis</name>
    <dbReference type="NCBI Taxonomy" id="2811415"/>
    <lineage>
        <taxon>Bacteria</taxon>
        <taxon>Pseudomonadati</taxon>
        <taxon>Pseudomonadota</taxon>
        <taxon>Betaproteobacteria</taxon>
        <taxon>Rhodocyclales</taxon>
        <taxon>Rhodocyclaceae</taxon>
        <taxon>Niveibacterium</taxon>
    </lineage>
</organism>
<keyword evidence="9" id="KW-1185">Reference proteome</keyword>
<dbReference type="InterPro" id="IPR011010">
    <property type="entry name" value="DNA_brk_join_enz"/>
</dbReference>
<dbReference type="InterPro" id="IPR050090">
    <property type="entry name" value="Tyrosine_recombinase_XerCD"/>
</dbReference>
<dbReference type="InterPro" id="IPR010998">
    <property type="entry name" value="Integrase_recombinase_N"/>
</dbReference>
<dbReference type="Gene3D" id="1.10.150.130">
    <property type="match status" value="1"/>
</dbReference>
<evidence type="ECO:0000313" key="8">
    <source>
        <dbReference type="EMBL" id="QSI79133.1"/>
    </source>
</evidence>
<gene>
    <name evidence="8" type="ORF">JY500_06020</name>
</gene>
<comment type="similarity">
    <text evidence="1">Belongs to the 'phage' integrase family.</text>
</comment>
<dbReference type="Pfam" id="PF00589">
    <property type="entry name" value="Phage_integrase"/>
    <property type="match status" value="1"/>
</dbReference>
<proteinExistence type="inferred from homology"/>
<evidence type="ECO:0000256" key="4">
    <source>
        <dbReference type="ARBA" id="ARBA00023172"/>
    </source>
</evidence>
<evidence type="ECO:0000259" key="7">
    <source>
        <dbReference type="PROSITE" id="PS51900"/>
    </source>
</evidence>
<evidence type="ECO:0000256" key="5">
    <source>
        <dbReference type="PROSITE-ProRule" id="PRU01248"/>
    </source>
</evidence>
<evidence type="ECO:0000313" key="9">
    <source>
        <dbReference type="Proteomes" id="UP000663570"/>
    </source>
</evidence>
<protein>
    <submittedName>
        <fullName evidence="8">Integron integrase</fullName>
    </submittedName>
</protein>
<dbReference type="PANTHER" id="PTHR30349">
    <property type="entry name" value="PHAGE INTEGRASE-RELATED"/>
    <property type="match status" value="1"/>
</dbReference>
<accession>A0ABX7MBN8</accession>
<keyword evidence="4" id="KW-0233">DNA recombination</keyword>
<evidence type="ECO:0000259" key="6">
    <source>
        <dbReference type="PROSITE" id="PS51898"/>
    </source>
</evidence>
<dbReference type="PROSITE" id="PS51898">
    <property type="entry name" value="TYR_RECOMBINASE"/>
    <property type="match status" value="1"/>
</dbReference>
<feature type="domain" description="Tyr recombinase" evidence="6">
    <location>
        <begin position="93"/>
        <end position="308"/>
    </location>
</feature>
<dbReference type="InterPro" id="IPR013762">
    <property type="entry name" value="Integrase-like_cat_sf"/>
</dbReference>
<keyword evidence="2" id="KW-0229">DNA integration</keyword>
<dbReference type="InterPro" id="IPR011946">
    <property type="entry name" value="Integrase_integron-type"/>
</dbReference>
<dbReference type="Proteomes" id="UP000663570">
    <property type="component" value="Chromosome"/>
</dbReference>
<dbReference type="PROSITE" id="PS51900">
    <property type="entry name" value="CB"/>
    <property type="match status" value="1"/>
</dbReference>
<dbReference type="InterPro" id="IPR004107">
    <property type="entry name" value="Integrase_SAM-like_N"/>
</dbReference>
<evidence type="ECO:0000256" key="3">
    <source>
        <dbReference type="ARBA" id="ARBA00023125"/>
    </source>
</evidence>
<evidence type="ECO:0000256" key="1">
    <source>
        <dbReference type="ARBA" id="ARBA00008857"/>
    </source>
</evidence>
<dbReference type="NCBIfam" id="TIGR02249">
    <property type="entry name" value="integrase_gron"/>
    <property type="match status" value="1"/>
</dbReference>
<feature type="domain" description="Core-binding (CB)" evidence="7">
    <location>
        <begin position="1"/>
        <end position="75"/>
    </location>
</feature>
<dbReference type="EMBL" id="CP071060">
    <property type="protein sequence ID" value="QSI79133.1"/>
    <property type="molecule type" value="Genomic_DNA"/>
</dbReference>
<dbReference type="PANTHER" id="PTHR30349:SF64">
    <property type="entry name" value="PROPHAGE INTEGRASE INTD-RELATED"/>
    <property type="match status" value="1"/>
</dbReference>
<dbReference type="SUPFAM" id="SSF56349">
    <property type="entry name" value="DNA breaking-rejoining enzymes"/>
    <property type="match status" value="1"/>
</dbReference>
<sequence>MSIVCRRRHYSPRTEEAYRHWTKRFVLFHGKAHPATIGAREVEAFLNHLAVARTVSASTQTQALNALVFLYRDVLRQPLGEMKDIKRVQHRDRLPVVLTQAETRLVLAMMTGTTQLMANLMYGSGLRVNECVTLRVKDIDLTTKTISVRNSKGSKDRTTVLPAQLCTPIEQHLTRVLQLHADDRSRGGGLAPMPDALYRKYPTAAGSFAWQFVFPSAAVRPWGDSDRLVRWHASPSTIQRAFKAAVRKAQVNKHVSVHTLRHSFATHLLAAGTDIRTIQLLLGHRNLQTTMIYTHVEAAVRTVKSPFDLL</sequence>
<keyword evidence="3 5" id="KW-0238">DNA-binding</keyword>
<dbReference type="InterPro" id="IPR044068">
    <property type="entry name" value="CB"/>
</dbReference>